<protein>
    <submittedName>
        <fullName evidence="2">Uncharacterized protein</fullName>
    </submittedName>
</protein>
<accession>A0A3D9SKH2</accession>
<dbReference type="Proteomes" id="UP000256661">
    <property type="component" value="Unassembled WGS sequence"/>
</dbReference>
<evidence type="ECO:0000313" key="2">
    <source>
        <dbReference type="EMBL" id="REE94890.1"/>
    </source>
</evidence>
<name>A0A3D9SKH2_9ACTN</name>
<evidence type="ECO:0000256" key="1">
    <source>
        <dbReference type="SAM" id="Phobius"/>
    </source>
</evidence>
<keyword evidence="1" id="KW-0472">Membrane</keyword>
<keyword evidence="1" id="KW-0812">Transmembrane</keyword>
<organism evidence="2 3">
    <name type="scientific">Thermomonospora umbrina</name>
    <dbReference type="NCBI Taxonomy" id="111806"/>
    <lineage>
        <taxon>Bacteria</taxon>
        <taxon>Bacillati</taxon>
        <taxon>Actinomycetota</taxon>
        <taxon>Actinomycetes</taxon>
        <taxon>Streptosporangiales</taxon>
        <taxon>Thermomonosporaceae</taxon>
        <taxon>Thermomonospora</taxon>
    </lineage>
</organism>
<dbReference type="AlphaFoldDB" id="A0A3D9SKH2"/>
<keyword evidence="1" id="KW-1133">Transmembrane helix</keyword>
<comment type="caution">
    <text evidence="2">The sequence shown here is derived from an EMBL/GenBank/DDBJ whole genome shotgun (WGS) entry which is preliminary data.</text>
</comment>
<feature type="transmembrane region" description="Helical" evidence="1">
    <location>
        <begin position="9"/>
        <end position="28"/>
    </location>
</feature>
<keyword evidence="3" id="KW-1185">Reference proteome</keyword>
<proteinExistence type="predicted"/>
<gene>
    <name evidence="2" type="ORF">DFJ69_0259</name>
</gene>
<sequence>MPKAVQKKAAVIVLLTAVIALSMIVTGAR</sequence>
<dbReference type="EMBL" id="QTTT01000001">
    <property type="protein sequence ID" value="REE94890.1"/>
    <property type="molecule type" value="Genomic_DNA"/>
</dbReference>
<evidence type="ECO:0000313" key="3">
    <source>
        <dbReference type="Proteomes" id="UP000256661"/>
    </source>
</evidence>
<reference evidence="2 3" key="1">
    <citation type="submission" date="2018-08" db="EMBL/GenBank/DDBJ databases">
        <title>Sequencing the genomes of 1000 actinobacteria strains.</title>
        <authorList>
            <person name="Klenk H.-P."/>
        </authorList>
    </citation>
    <scope>NUCLEOTIDE SEQUENCE [LARGE SCALE GENOMIC DNA]</scope>
    <source>
        <strain evidence="2 3">DSM 43927</strain>
    </source>
</reference>